<evidence type="ECO:0000256" key="9">
    <source>
        <dbReference type="RuleBase" id="RU910715"/>
    </source>
</evidence>
<keyword evidence="6" id="KW-0677">Repeat</keyword>
<feature type="transmembrane region" description="Helical" evidence="9">
    <location>
        <begin position="195"/>
        <end position="211"/>
    </location>
</feature>
<feature type="transmembrane region" description="Helical" evidence="9">
    <location>
        <begin position="65"/>
        <end position="87"/>
    </location>
</feature>
<evidence type="ECO:0000313" key="11">
    <source>
        <dbReference type="Proteomes" id="UP001497444"/>
    </source>
</evidence>
<evidence type="ECO:0000313" key="10">
    <source>
        <dbReference type="EMBL" id="CAK9271869.1"/>
    </source>
</evidence>
<dbReference type="EMBL" id="OZ020099">
    <property type="protein sequence ID" value="CAK9271869.1"/>
    <property type="molecule type" value="Genomic_DNA"/>
</dbReference>
<name>A0ABP0WYD4_9BRYO</name>
<keyword evidence="8 9" id="KW-0472">Membrane</keyword>
<keyword evidence="3 9" id="KW-0813">Transport</keyword>
<dbReference type="Gene3D" id="1.20.1280.290">
    <property type="match status" value="2"/>
</dbReference>
<keyword evidence="4 9" id="KW-0762">Sugar transport</keyword>
<dbReference type="PANTHER" id="PTHR10791">
    <property type="entry name" value="RAG1-ACTIVATING PROTEIN 1"/>
    <property type="match status" value="1"/>
</dbReference>
<comment type="caution">
    <text evidence="9">Lacks conserved residue(s) required for the propagation of feature annotation.</text>
</comment>
<gene>
    <name evidence="10" type="ORF">CSSPJE1EN1_LOCUS17347</name>
</gene>
<dbReference type="Pfam" id="PF03083">
    <property type="entry name" value="MtN3_slv"/>
    <property type="match status" value="2"/>
</dbReference>
<evidence type="ECO:0000256" key="6">
    <source>
        <dbReference type="ARBA" id="ARBA00022737"/>
    </source>
</evidence>
<evidence type="ECO:0000256" key="1">
    <source>
        <dbReference type="ARBA" id="ARBA00004127"/>
    </source>
</evidence>
<feature type="transmembrane region" description="Helical" evidence="9">
    <location>
        <begin position="161"/>
        <end position="183"/>
    </location>
</feature>
<keyword evidence="7 9" id="KW-1133">Transmembrane helix</keyword>
<evidence type="ECO:0000256" key="3">
    <source>
        <dbReference type="ARBA" id="ARBA00022448"/>
    </source>
</evidence>
<accession>A0ABP0WYD4</accession>
<evidence type="ECO:0000256" key="2">
    <source>
        <dbReference type="ARBA" id="ARBA00007809"/>
    </source>
</evidence>
<organism evidence="10 11">
    <name type="scientific">Sphagnum jensenii</name>
    <dbReference type="NCBI Taxonomy" id="128206"/>
    <lineage>
        <taxon>Eukaryota</taxon>
        <taxon>Viridiplantae</taxon>
        <taxon>Streptophyta</taxon>
        <taxon>Embryophyta</taxon>
        <taxon>Bryophyta</taxon>
        <taxon>Sphagnophytina</taxon>
        <taxon>Sphagnopsida</taxon>
        <taxon>Sphagnales</taxon>
        <taxon>Sphagnaceae</taxon>
        <taxon>Sphagnum</taxon>
    </lineage>
</organism>
<dbReference type="InterPro" id="IPR047664">
    <property type="entry name" value="SWEET"/>
</dbReference>
<evidence type="ECO:0000256" key="5">
    <source>
        <dbReference type="ARBA" id="ARBA00022692"/>
    </source>
</evidence>
<comment type="subcellular location">
    <subcellularLocation>
        <location evidence="1">Endomembrane system</location>
        <topology evidence="1">Multi-pass membrane protein</topology>
    </subcellularLocation>
</comment>
<keyword evidence="11" id="KW-1185">Reference proteome</keyword>
<reference evidence="10" key="1">
    <citation type="submission" date="2024-02" db="EMBL/GenBank/DDBJ databases">
        <authorList>
            <consortium name="ELIXIR-Norway"/>
            <consortium name="Elixir Norway"/>
        </authorList>
    </citation>
    <scope>NUCLEOTIDE SEQUENCE</scope>
</reference>
<dbReference type="InterPro" id="IPR004316">
    <property type="entry name" value="SWEET_rpt"/>
</dbReference>
<dbReference type="PANTHER" id="PTHR10791:SF240">
    <property type="entry name" value="BIDIRECTIONAL SUGAR TRANSPORTER SWEET"/>
    <property type="match status" value="1"/>
</dbReference>
<keyword evidence="5 9" id="KW-0812">Transmembrane</keyword>
<evidence type="ECO:0000256" key="4">
    <source>
        <dbReference type="ARBA" id="ARBA00022597"/>
    </source>
</evidence>
<proteinExistence type="inferred from homology"/>
<protein>
    <recommendedName>
        <fullName evidence="9">Bidirectional sugar transporter SWEET</fullName>
    </recommendedName>
</protein>
<evidence type="ECO:0000256" key="7">
    <source>
        <dbReference type="ARBA" id="ARBA00022989"/>
    </source>
</evidence>
<feature type="transmembrane region" description="Helical" evidence="9">
    <location>
        <begin position="6"/>
        <end position="28"/>
    </location>
</feature>
<sequence>MTAHLKVVLGILGNITAICLFTSPLPTLWNITKKKSVQDFSGIPYVCTMLNCSLWVIYGSPLVEYQLLVVTINAAGAILELSYLFLYVTFAPKKLQMKVLKVLLAVVLVFTSLLLLMVELVHDKSQRKIITGTCAVVLAVGMYASPLTVMCMVIRTRSVEFMPFFLSLFTFLNGAAWFGYAFIGKVDIFITVPNGYGALSGIAQLVLYAIYKNATPLSLVLKQQEAALGSKVIGVDDHSIEDDPSLNLKPPKQIFTTPAEQHEVNIISFDDSSVNLKPPAKQITSSSPEQQVKSLTDDCNQTNSPLVQMVVAVDVDTNPHQESISTSKTI</sequence>
<feature type="transmembrane region" description="Helical" evidence="9">
    <location>
        <begin position="129"/>
        <end position="154"/>
    </location>
</feature>
<evidence type="ECO:0000256" key="8">
    <source>
        <dbReference type="ARBA" id="ARBA00023136"/>
    </source>
</evidence>
<dbReference type="Proteomes" id="UP001497444">
    <property type="component" value="Chromosome 4"/>
</dbReference>
<comment type="function">
    <text evidence="9">Mediates both low-affinity uptake and efflux of sugar across the membrane.</text>
</comment>
<comment type="similarity">
    <text evidence="2 9">Belongs to the SWEET sugar transporter family.</text>
</comment>
<feature type="transmembrane region" description="Helical" evidence="9">
    <location>
        <begin position="99"/>
        <end position="117"/>
    </location>
</feature>